<comment type="caution">
    <text evidence="3">The sequence shown here is derived from an EMBL/GenBank/DDBJ whole genome shotgun (WGS) entry which is preliminary data.</text>
</comment>
<dbReference type="InterPro" id="IPR003837">
    <property type="entry name" value="GatC"/>
</dbReference>
<keyword evidence="2" id="KW-0067">ATP-binding</keyword>
<dbReference type="EC" id="6.3.5.-" evidence="2"/>
<dbReference type="Gene3D" id="1.10.20.60">
    <property type="entry name" value="Glu-tRNAGln amidotransferase C subunit, N-terminal domain"/>
    <property type="match status" value="1"/>
</dbReference>
<proteinExistence type="inferred from homology"/>
<name>A0ABT0C965_THEVL</name>
<evidence type="ECO:0000313" key="4">
    <source>
        <dbReference type="Proteomes" id="UP000830835"/>
    </source>
</evidence>
<gene>
    <name evidence="2 3" type="primary">gatC</name>
    <name evidence="3" type="ORF">JX360_04970</name>
</gene>
<comment type="catalytic activity">
    <reaction evidence="2">
        <text>L-glutamyl-tRNA(Gln) + L-glutamine + ATP + H2O = L-glutaminyl-tRNA(Gln) + L-glutamate + ADP + phosphate + H(+)</text>
        <dbReference type="Rhea" id="RHEA:17521"/>
        <dbReference type="Rhea" id="RHEA-COMP:9681"/>
        <dbReference type="Rhea" id="RHEA-COMP:9684"/>
        <dbReference type="ChEBI" id="CHEBI:15377"/>
        <dbReference type="ChEBI" id="CHEBI:15378"/>
        <dbReference type="ChEBI" id="CHEBI:29985"/>
        <dbReference type="ChEBI" id="CHEBI:30616"/>
        <dbReference type="ChEBI" id="CHEBI:43474"/>
        <dbReference type="ChEBI" id="CHEBI:58359"/>
        <dbReference type="ChEBI" id="CHEBI:78520"/>
        <dbReference type="ChEBI" id="CHEBI:78521"/>
        <dbReference type="ChEBI" id="CHEBI:456216"/>
    </reaction>
</comment>
<comment type="subunit">
    <text evidence="2">Heterotrimer of A, B and C subunits.</text>
</comment>
<keyword evidence="2" id="KW-0547">Nucleotide-binding</keyword>
<dbReference type="HAMAP" id="MF_00122">
    <property type="entry name" value="GatC"/>
    <property type="match status" value="1"/>
</dbReference>
<evidence type="ECO:0000256" key="1">
    <source>
        <dbReference type="ARBA" id="ARBA00022917"/>
    </source>
</evidence>
<evidence type="ECO:0000256" key="2">
    <source>
        <dbReference type="HAMAP-Rule" id="MF_00122"/>
    </source>
</evidence>
<accession>A0ABT0C965</accession>
<reference evidence="3" key="1">
    <citation type="submission" date="2021-02" db="EMBL/GenBank/DDBJ databases">
        <title>The CRISPR/cas machinery reduction and long-range gene transfer in the hot spring cyanobacterium Synechococcus.</title>
        <authorList>
            <person name="Dvorak P."/>
            <person name="Jahodarova E."/>
            <person name="Hasler P."/>
            <person name="Poulickova A."/>
        </authorList>
    </citation>
    <scope>NUCLEOTIDE SEQUENCE</scope>
    <source>
        <strain evidence="3">Rupite</strain>
    </source>
</reference>
<keyword evidence="1 2" id="KW-0648">Protein biosynthesis</keyword>
<dbReference type="Pfam" id="PF02686">
    <property type="entry name" value="GatC"/>
    <property type="match status" value="1"/>
</dbReference>
<dbReference type="RefSeq" id="WP_244349495.1">
    <property type="nucleotide sequence ID" value="NZ_JAFIRA010000008.1"/>
</dbReference>
<comment type="catalytic activity">
    <reaction evidence="2">
        <text>L-aspartyl-tRNA(Asn) + L-glutamine + ATP + H2O = L-asparaginyl-tRNA(Asn) + L-glutamate + ADP + phosphate + 2 H(+)</text>
        <dbReference type="Rhea" id="RHEA:14513"/>
        <dbReference type="Rhea" id="RHEA-COMP:9674"/>
        <dbReference type="Rhea" id="RHEA-COMP:9677"/>
        <dbReference type="ChEBI" id="CHEBI:15377"/>
        <dbReference type="ChEBI" id="CHEBI:15378"/>
        <dbReference type="ChEBI" id="CHEBI:29985"/>
        <dbReference type="ChEBI" id="CHEBI:30616"/>
        <dbReference type="ChEBI" id="CHEBI:43474"/>
        <dbReference type="ChEBI" id="CHEBI:58359"/>
        <dbReference type="ChEBI" id="CHEBI:78515"/>
        <dbReference type="ChEBI" id="CHEBI:78516"/>
        <dbReference type="ChEBI" id="CHEBI:456216"/>
    </reaction>
</comment>
<dbReference type="SUPFAM" id="SSF141000">
    <property type="entry name" value="Glu-tRNAGln amidotransferase C subunit"/>
    <property type="match status" value="1"/>
</dbReference>
<keyword evidence="2" id="KW-0436">Ligase</keyword>
<dbReference type="PANTHER" id="PTHR15004">
    <property type="entry name" value="GLUTAMYL-TRNA(GLN) AMIDOTRANSFERASE SUBUNIT C, MITOCHONDRIAL"/>
    <property type="match status" value="1"/>
</dbReference>
<comment type="function">
    <text evidence="2">Allows the formation of correctly charged Asn-tRNA(Asn) or Gln-tRNA(Gln) through the transamidation of misacylated Asp-tRNA(Asn) or Glu-tRNA(Gln) in organisms which lack either or both of asparaginyl-tRNA or glutaminyl-tRNA synthetases. The reaction takes place in the presence of glutamine and ATP through an activated phospho-Asp-tRNA(Asn) or phospho-Glu-tRNA(Gln).</text>
</comment>
<dbReference type="NCBIfam" id="TIGR00135">
    <property type="entry name" value="gatC"/>
    <property type="match status" value="1"/>
</dbReference>
<comment type="similarity">
    <text evidence="2">Belongs to the GatC family.</text>
</comment>
<dbReference type="EMBL" id="JAFIRA010000008">
    <property type="protein sequence ID" value="MCJ2542262.1"/>
    <property type="molecule type" value="Genomic_DNA"/>
</dbReference>
<organism evidence="3 4">
    <name type="scientific">Thermostichus vulcanus str. 'Rupite'</name>
    <dbReference type="NCBI Taxonomy" id="2813851"/>
    <lineage>
        <taxon>Bacteria</taxon>
        <taxon>Bacillati</taxon>
        <taxon>Cyanobacteriota</taxon>
        <taxon>Cyanophyceae</taxon>
        <taxon>Thermostichales</taxon>
        <taxon>Thermostichaceae</taxon>
        <taxon>Thermostichus</taxon>
    </lineage>
</organism>
<dbReference type="PANTHER" id="PTHR15004:SF0">
    <property type="entry name" value="GLUTAMYL-TRNA(GLN) AMIDOTRANSFERASE SUBUNIT C, MITOCHONDRIAL"/>
    <property type="match status" value="1"/>
</dbReference>
<dbReference type="InterPro" id="IPR036113">
    <property type="entry name" value="Asp/Glu-ADT_sf_sub_c"/>
</dbReference>
<dbReference type="Proteomes" id="UP000830835">
    <property type="component" value="Unassembled WGS sequence"/>
</dbReference>
<protein>
    <recommendedName>
        <fullName evidence="2">Aspartyl/glutamyl-tRNA(Asn/Gln) amidotransferase subunit C</fullName>
        <shortName evidence="2">Asp/Glu-ADT subunit C</shortName>
        <ecNumber evidence="2">6.3.5.-</ecNumber>
    </recommendedName>
</protein>
<keyword evidence="4" id="KW-1185">Reference proteome</keyword>
<sequence>MLKREEVQHVAHLARLELSEEEEIQFTEQLADILAYVEQLKELDTEGVEPTFHVLDMELPTRLDEVQPYPDTEGILSNAPDRADTFFKVPRILDAEE</sequence>
<evidence type="ECO:0000313" key="3">
    <source>
        <dbReference type="EMBL" id="MCJ2542262.1"/>
    </source>
</evidence>